<feature type="transmembrane region" description="Helical" evidence="9">
    <location>
        <begin position="268"/>
        <end position="286"/>
    </location>
</feature>
<organism evidence="11 12">
    <name type="scientific">Alloiococcus otitis ATCC 51267</name>
    <dbReference type="NCBI Taxonomy" id="883081"/>
    <lineage>
        <taxon>Bacteria</taxon>
        <taxon>Bacillati</taxon>
        <taxon>Bacillota</taxon>
        <taxon>Bacilli</taxon>
        <taxon>Lactobacillales</taxon>
        <taxon>Carnobacteriaceae</taxon>
        <taxon>Alloiococcus</taxon>
    </lineage>
</organism>
<accession>K9E9W1</accession>
<evidence type="ECO:0000256" key="5">
    <source>
        <dbReference type="ARBA" id="ARBA00022692"/>
    </source>
</evidence>
<evidence type="ECO:0000256" key="1">
    <source>
        <dbReference type="ARBA" id="ARBA00004651"/>
    </source>
</evidence>
<feature type="transmembrane region" description="Helical" evidence="9">
    <location>
        <begin position="473"/>
        <end position="491"/>
    </location>
</feature>
<evidence type="ECO:0000256" key="3">
    <source>
        <dbReference type="ARBA" id="ARBA00022449"/>
    </source>
</evidence>
<keyword evidence="12" id="KW-1185">Reference proteome</keyword>
<proteinExistence type="inferred from homology"/>
<feature type="transmembrane region" description="Helical" evidence="9">
    <location>
        <begin position="155"/>
        <end position="178"/>
    </location>
</feature>
<dbReference type="RefSeq" id="WP_003776985.1">
    <property type="nucleotide sequence ID" value="NZ_JH992957.1"/>
</dbReference>
<dbReference type="PATRIC" id="fig|883081.3.peg.480"/>
<feature type="transmembrane region" description="Helical" evidence="9">
    <location>
        <begin position="324"/>
        <end position="342"/>
    </location>
</feature>
<dbReference type="GO" id="GO:0008137">
    <property type="term" value="F:NADH dehydrogenase (ubiquinone) activity"/>
    <property type="evidence" value="ECO:0007669"/>
    <property type="project" value="InterPro"/>
</dbReference>
<dbReference type="EMBL" id="AGXA01000007">
    <property type="protein sequence ID" value="EKU93999.1"/>
    <property type="molecule type" value="Genomic_DNA"/>
</dbReference>
<feature type="transmembrane region" description="Helical" evidence="9">
    <location>
        <begin position="6"/>
        <end position="21"/>
    </location>
</feature>
<keyword evidence="6 9" id="KW-1133">Transmembrane helix</keyword>
<feature type="transmembrane region" description="Helical" evidence="9">
    <location>
        <begin position="396"/>
        <end position="414"/>
    </location>
</feature>
<dbReference type="PANTHER" id="PTHR42703">
    <property type="entry name" value="NADH DEHYDROGENASE"/>
    <property type="match status" value="1"/>
</dbReference>
<keyword evidence="3" id="KW-0050">Antiport</keyword>
<feature type="transmembrane region" description="Helical" evidence="9">
    <location>
        <begin position="363"/>
        <end position="384"/>
    </location>
</feature>
<evidence type="ECO:0000256" key="7">
    <source>
        <dbReference type="ARBA" id="ARBA00023136"/>
    </source>
</evidence>
<feature type="transmembrane region" description="Helical" evidence="9">
    <location>
        <begin position="198"/>
        <end position="223"/>
    </location>
</feature>
<dbReference type="PANTHER" id="PTHR42703:SF1">
    <property type="entry name" value="NA(+)_H(+) ANTIPORTER SUBUNIT D1"/>
    <property type="match status" value="1"/>
</dbReference>
<feature type="transmembrane region" description="Helical" evidence="9">
    <location>
        <begin position="235"/>
        <end position="253"/>
    </location>
</feature>
<evidence type="ECO:0000313" key="12">
    <source>
        <dbReference type="Proteomes" id="UP000009875"/>
    </source>
</evidence>
<gene>
    <name evidence="11" type="ORF">HMPREF9698_00479</name>
</gene>
<evidence type="ECO:0000256" key="6">
    <source>
        <dbReference type="ARBA" id="ARBA00022989"/>
    </source>
</evidence>
<evidence type="ECO:0000259" key="10">
    <source>
        <dbReference type="Pfam" id="PF00361"/>
    </source>
</evidence>
<dbReference type="GO" id="GO:0015297">
    <property type="term" value="F:antiporter activity"/>
    <property type="evidence" value="ECO:0007669"/>
    <property type="project" value="UniProtKB-KW"/>
</dbReference>
<sequence>MMPLYLFVLLPIVAGLVSYGLKGIIRNIFLLVFQFLFAGYAFYLFFTVSDQGSILWNSAGYQDGLALSLYADTLSTFLILITAVLFMFYLIYGSGQDYFQGQFTFLYLVLQGLICGLFLSSDLFNIFIFLEVATVVVSVLIMINKEKQAIYDGMIYFFVNVIGTTFLLLSIGILYQTFGLLDVRYLQKAMTLVEDPRSMIVPFALMMVTVSLKTAVSPLFSWLPKAHGTPSAPPVVSALLSGLYIKTGVYLFIRFSVMFQPVIDMSDFFLVIGFITAIIGFTMALGQHDIKLILAYHTVSQIGLIMVGLNLGPEISFWGGVLHIFNHAIFKSTLFLTAGVIYEAYGTRDVYKIRGVMRTMPMVGIASLLSILGIMGAPFFNASISKYMIIHGTEDYVITLLLNLINLGTIMSFVKYSTMLFGDKLKTSFDKPKRSVRLTVLALGLASLLTGVFARPLTAFLLNYEFTVDLAEYSMKTIVFIFMFIAAIGFYNGTIKHGGILERIGHIELTFNGIITAMVGYLLVVVFFGNLMI</sequence>
<dbReference type="Pfam" id="PF00361">
    <property type="entry name" value="Proton_antipo_M"/>
    <property type="match status" value="1"/>
</dbReference>
<comment type="similarity">
    <text evidence="2">Belongs to the CPA3 antiporters (TC 2.A.63) subunit D family.</text>
</comment>
<dbReference type="InterPro" id="IPR003918">
    <property type="entry name" value="NADH_UbQ_OxRdtase"/>
</dbReference>
<dbReference type="GO" id="GO:0005886">
    <property type="term" value="C:plasma membrane"/>
    <property type="evidence" value="ECO:0007669"/>
    <property type="project" value="UniProtKB-SubCell"/>
</dbReference>
<reference evidence="11 12" key="1">
    <citation type="submission" date="2012-09" db="EMBL/GenBank/DDBJ databases">
        <title>The Genome Sequence of Alloiococcus otitis ATCC 51267.</title>
        <authorList>
            <consortium name="The Broad Institute Genome Sequencing Platform"/>
            <person name="Earl A."/>
            <person name="Ward D."/>
            <person name="Feldgarden M."/>
            <person name="Gevers D."/>
            <person name="Huys G."/>
            <person name="Walker B."/>
            <person name="Young S.K."/>
            <person name="Zeng Q."/>
            <person name="Gargeya S."/>
            <person name="Fitzgerald M."/>
            <person name="Haas B."/>
            <person name="Abouelleil A."/>
            <person name="Alvarado L."/>
            <person name="Arachchi H.M."/>
            <person name="Berlin A.M."/>
            <person name="Chapman S.B."/>
            <person name="Goldberg J."/>
            <person name="Griggs A."/>
            <person name="Gujja S."/>
            <person name="Hansen M."/>
            <person name="Howarth C."/>
            <person name="Imamovic A."/>
            <person name="Larimer J."/>
            <person name="McCowen C."/>
            <person name="Montmayeur A."/>
            <person name="Murphy C."/>
            <person name="Neiman D."/>
            <person name="Pearson M."/>
            <person name="Priest M."/>
            <person name="Roberts A."/>
            <person name="Saif S."/>
            <person name="Shea T."/>
            <person name="Sisk P."/>
            <person name="Sykes S."/>
            <person name="Wortman J."/>
            <person name="Nusbaum C."/>
            <person name="Birren B."/>
        </authorList>
    </citation>
    <scope>NUCLEOTIDE SEQUENCE [LARGE SCALE GENOMIC DNA]</scope>
    <source>
        <strain evidence="11 12">ATCC 51267</strain>
    </source>
</reference>
<evidence type="ECO:0000256" key="2">
    <source>
        <dbReference type="ARBA" id="ARBA00005346"/>
    </source>
</evidence>
<dbReference type="eggNOG" id="COG0651">
    <property type="taxonomic scope" value="Bacteria"/>
</dbReference>
<feature type="transmembrane region" description="Helical" evidence="9">
    <location>
        <begin position="126"/>
        <end position="143"/>
    </location>
</feature>
<feature type="transmembrane region" description="Helical" evidence="9">
    <location>
        <begin position="511"/>
        <end position="532"/>
    </location>
</feature>
<dbReference type="Proteomes" id="UP000009875">
    <property type="component" value="Unassembled WGS sequence"/>
</dbReference>
<evidence type="ECO:0000256" key="4">
    <source>
        <dbReference type="ARBA" id="ARBA00022475"/>
    </source>
</evidence>
<feature type="transmembrane region" description="Helical" evidence="9">
    <location>
        <begin position="28"/>
        <end position="49"/>
    </location>
</feature>
<dbReference type="InterPro" id="IPR050586">
    <property type="entry name" value="CPA3_Na-H_Antiporter_D"/>
</dbReference>
<dbReference type="PRINTS" id="PR01437">
    <property type="entry name" value="NUOXDRDTASE4"/>
</dbReference>
<evidence type="ECO:0000313" key="11">
    <source>
        <dbReference type="EMBL" id="EKU93999.1"/>
    </source>
</evidence>
<comment type="caution">
    <text evidence="11">The sequence shown here is derived from an EMBL/GenBank/DDBJ whole genome shotgun (WGS) entry which is preliminary data.</text>
</comment>
<dbReference type="InterPro" id="IPR001750">
    <property type="entry name" value="ND/Mrp_TM"/>
</dbReference>
<feature type="transmembrane region" description="Helical" evidence="9">
    <location>
        <begin position="69"/>
        <end position="91"/>
    </location>
</feature>
<protein>
    <recommendedName>
        <fullName evidence="10">NADH:quinone oxidoreductase/Mrp antiporter transmembrane domain-containing protein</fullName>
    </recommendedName>
</protein>
<evidence type="ECO:0000256" key="9">
    <source>
        <dbReference type="SAM" id="Phobius"/>
    </source>
</evidence>
<feature type="transmembrane region" description="Helical" evidence="9">
    <location>
        <begin position="293"/>
        <end position="312"/>
    </location>
</feature>
<evidence type="ECO:0000256" key="8">
    <source>
        <dbReference type="RuleBase" id="RU000320"/>
    </source>
</evidence>
<comment type="subcellular location">
    <subcellularLocation>
        <location evidence="1">Cell membrane</location>
        <topology evidence="1">Multi-pass membrane protein</topology>
    </subcellularLocation>
    <subcellularLocation>
        <location evidence="8">Membrane</location>
        <topology evidence="8">Multi-pass membrane protein</topology>
    </subcellularLocation>
</comment>
<keyword evidence="3" id="KW-0813">Transport</keyword>
<name>K9E9W1_9LACT</name>
<feature type="transmembrane region" description="Helical" evidence="9">
    <location>
        <begin position="103"/>
        <end position="120"/>
    </location>
</feature>
<keyword evidence="5 8" id="KW-0812">Transmembrane</keyword>
<feature type="domain" description="NADH:quinone oxidoreductase/Mrp antiporter transmembrane" evidence="10">
    <location>
        <begin position="120"/>
        <end position="402"/>
    </location>
</feature>
<keyword evidence="7 9" id="KW-0472">Membrane</keyword>
<dbReference type="GO" id="GO:0042773">
    <property type="term" value="P:ATP synthesis coupled electron transport"/>
    <property type="evidence" value="ECO:0007669"/>
    <property type="project" value="InterPro"/>
</dbReference>
<dbReference type="AlphaFoldDB" id="K9E9W1"/>
<feature type="transmembrane region" description="Helical" evidence="9">
    <location>
        <begin position="435"/>
        <end position="453"/>
    </location>
</feature>
<keyword evidence="4" id="KW-1003">Cell membrane</keyword>
<dbReference type="STRING" id="883081.HMPREF9698_00479"/>
<dbReference type="HOGENOM" id="CLU_007100_9_5_9"/>